<organism evidence="1 2">
    <name type="scientific">Racocetra fulgida</name>
    <dbReference type="NCBI Taxonomy" id="60492"/>
    <lineage>
        <taxon>Eukaryota</taxon>
        <taxon>Fungi</taxon>
        <taxon>Fungi incertae sedis</taxon>
        <taxon>Mucoromycota</taxon>
        <taxon>Glomeromycotina</taxon>
        <taxon>Glomeromycetes</taxon>
        <taxon>Diversisporales</taxon>
        <taxon>Gigasporaceae</taxon>
        <taxon>Racocetra</taxon>
    </lineage>
</organism>
<sequence length="46" mass="5166">MKGDFQTIIINTQQTSTYDCSDDDDFFQALEKKVSGNSSVADEEDE</sequence>
<feature type="non-terminal residue" evidence="1">
    <location>
        <position position="46"/>
    </location>
</feature>
<proteinExistence type="predicted"/>
<dbReference type="EMBL" id="CAJVPZ010010040">
    <property type="protein sequence ID" value="CAG8615495.1"/>
    <property type="molecule type" value="Genomic_DNA"/>
</dbReference>
<reference evidence="1" key="1">
    <citation type="submission" date="2021-06" db="EMBL/GenBank/DDBJ databases">
        <authorList>
            <person name="Kallberg Y."/>
            <person name="Tangrot J."/>
            <person name="Rosling A."/>
        </authorList>
    </citation>
    <scope>NUCLEOTIDE SEQUENCE</scope>
    <source>
        <strain evidence="1">IN212</strain>
    </source>
</reference>
<evidence type="ECO:0000313" key="2">
    <source>
        <dbReference type="Proteomes" id="UP000789396"/>
    </source>
</evidence>
<dbReference type="Proteomes" id="UP000789396">
    <property type="component" value="Unassembled WGS sequence"/>
</dbReference>
<keyword evidence="2" id="KW-1185">Reference proteome</keyword>
<dbReference type="AlphaFoldDB" id="A0A9N9CTG8"/>
<comment type="caution">
    <text evidence="1">The sequence shown here is derived from an EMBL/GenBank/DDBJ whole genome shotgun (WGS) entry which is preliminary data.</text>
</comment>
<protein>
    <submittedName>
        <fullName evidence="1">19892_t:CDS:1</fullName>
    </submittedName>
</protein>
<accession>A0A9N9CTG8</accession>
<name>A0A9N9CTG8_9GLOM</name>
<evidence type="ECO:0000313" key="1">
    <source>
        <dbReference type="EMBL" id="CAG8615495.1"/>
    </source>
</evidence>
<gene>
    <name evidence="1" type="ORF">RFULGI_LOCUS7151</name>
</gene>